<organism evidence="3 4">
    <name type="scientific">Mycolicibacterium conceptionense</name>
    <dbReference type="NCBI Taxonomy" id="451644"/>
    <lineage>
        <taxon>Bacteria</taxon>
        <taxon>Bacillati</taxon>
        <taxon>Actinomycetota</taxon>
        <taxon>Actinomycetes</taxon>
        <taxon>Mycobacteriales</taxon>
        <taxon>Mycobacteriaceae</taxon>
        <taxon>Mycolicibacterium</taxon>
    </lineage>
</organism>
<evidence type="ECO:0000313" key="4">
    <source>
        <dbReference type="Proteomes" id="UP000182227"/>
    </source>
</evidence>
<dbReference type="Proteomes" id="UP000182227">
    <property type="component" value="Unassembled WGS sequence"/>
</dbReference>
<dbReference type="AlphaFoldDB" id="A0A0U1CWT4"/>
<gene>
    <name evidence="3" type="ORF">BN970_00485</name>
</gene>
<sequence>MTLPPQGPYGSQPGGGGGPQWGGPPPQGPGGQPPYGPPGGQWTQQPWGAPPPPNNGGKGKWILVGLALVAIIAVSIVGTVLVLRPDSGGGNGQQNTANSGSEFASANDTGPANIITEDPTCEAWVKIARDVGASAPKWNEQDYSVPASQWTPDQRSIFENRSEALGSAIKKVETLARQTPHRTMRELYGQYIVYGQALIDSIPNYSAADNYIVGASNRFSATLTNVCDAIRFRAAQESAPLVPTPPVSADVQGPGPSFPERFVSSRTDVCDQWIALAEGYDKDTAAWRALDTKFRASEWTPEQKAVMDAVAPVMSAYADDMIRLGQESRNAVWNDFSVFSAQYLRAYVQAIPTFTPNYTYMAAVSSYLSNAIYWACKAVS</sequence>
<feature type="compositionally biased region" description="Polar residues" evidence="1">
    <location>
        <begin position="93"/>
        <end position="110"/>
    </location>
</feature>
<keyword evidence="2" id="KW-1133">Transmembrane helix</keyword>
<accession>A0A0U1CWT4</accession>
<dbReference type="EMBL" id="CTEF01000001">
    <property type="protein sequence ID" value="CQD03515.1"/>
    <property type="molecule type" value="Genomic_DNA"/>
</dbReference>
<name>A0A0U1CWT4_9MYCO</name>
<feature type="region of interest" description="Disordered" evidence="1">
    <location>
        <begin position="1"/>
        <end position="54"/>
    </location>
</feature>
<keyword evidence="2" id="KW-0472">Membrane</keyword>
<feature type="region of interest" description="Disordered" evidence="1">
    <location>
        <begin position="89"/>
        <end position="115"/>
    </location>
</feature>
<protein>
    <submittedName>
        <fullName evidence="3">Uncharacterized protein</fullName>
    </submittedName>
</protein>
<feature type="compositionally biased region" description="Pro residues" evidence="1">
    <location>
        <begin position="22"/>
        <end position="37"/>
    </location>
</feature>
<evidence type="ECO:0000313" key="3">
    <source>
        <dbReference type="EMBL" id="CQD03515.1"/>
    </source>
</evidence>
<reference evidence="3 4" key="1">
    <citation type="submission" date="2015-03" db="EMBL/GenBank/DDBJ databases">
        <authorList>
            <person name="Murphy D."/>
        </authorList>
    </citation>
    <scope>NUCLEOTIDE SEQUENCE [LARGE SCALE GENOMIC DNA]</scope>
    <source>
        <strain evidence="3 4">D16</strain>
    </source>
</reference>
<keyword evidence="2" id="KW-0812">Transmembrane</keyword>
<evidence type="ECO:0000256" key="2">
    <source>
        <dbReference type="SAM" id="Phobius"/>
    </source>
</evidence>
<proteinExistence type="predicted"/>
<evidence type="ECO:0000256" key="1">
    <source>
        <dbReference type="SAM" id="MobiDB-lite"/>
    </source>
</evidence>
<feature type="transmembrane region" description="Helical" evidence="2">
    <location>
        <begin position="61"/>
        <end position="83"/>
    </location>
</feature>
<feature type="compositionally biased region" description="Gly residues" evidence="1">
    <location>
        <begin position="12"/>
        <end position="21"/>
    </location>
</feature>